<reference evidence="8" key="2">
    <citation type="submission" date="2021-04" db="EMBL/GenBank/DDBJ databases">
        <authorList>
            <person name="Gilroy R."/>
        </authorList>
    </citation>
    <scope>NUCLEOTIDE SEQUENCE</scope>
    <source>
        <strain evidence="8">CHK188-5543</strain>
    </source>
</reference>
<feature type="transmembrane region" description="Helical" evidence="7">
    <location>
        <begin position="67"/>
        <end position="87"/>
    </location>
</feature>
<keyword evidence="6 7" id="KW-0472">Membrane</keyword>
<evidence type="ECO:0000256" key="5">
    <source>
        <dbReference type="ARBA" id="ARBA00022989"/>
    </source>
</evidence>
<dbReference type="InterPro" id="IPR048279">
    <property type="entry name" value="MdtK-like"/>
</dbReference>
<dbReference type="NCBIfam" id="TIGR00797">
    <property type="entry name" value="matE"/>
    <property type="match status" value="1"/>
</dbReference>
<dbReference type="GO" id="GO:0042910">
    <property type="term" value="F:xenobiotic transmembrane transporter activity"/>
    <property type="evidence" value="ECO:0007669"/>
    <property type="project" value="InterPro"/>
</dbReference>
<keyword evidence="3" id="KW-1003">Cell membrane</keyword>
<dbReference type="AlphaFoldDB" id="A0A9D1WSE5"/>
<reference evidence="8" key="1">
    <citation type="journal article" date="2021" name="PeerJ">
        <title>Extensive microbial diversity within the chicken gut microbiome revealed by metagenomics and culture.</title>
        <authorList>
            <person name="Gilroy R."/>
            <person name="Ravi A."/>
            <person name="Getino M."/>
            <person name="Pursley I."/>
            <person name="Horton D.L."/>
            <person name="Alikhan N.F."/>
            <person name="Baker D."/>
            <person name="Gharbi K."/>
            <person name="Hall N."/>
            <person name="Watson M."/>
            <person name="Adriaenssens E.M."/>
            <person name="Foster-Nyarko E."/>
            <person name="Jarju S."/>
            <person name="Secka A."/>
            <person name="Antonio M."/>
            <person name="Oren A."/>
            <person name="Chaudhuri R.R."/>
            <person name="La Ragione R."/>
            <person name="Hildebrand F."/>
            <person name="Pallen M.J."/>
        </authorList>
    </citation>
    <scope>NUCLEOTIDE SEQUENCE</scope>
    <source>
        <strain evidence="8">CHK188-5543</strain>
    </source>
</reference>
<organism evidence="8 9">
    <name type="scientific">Candidatus Anaerotruncus excrementipullorum</name>
    <dbReference type="NCBI Taxonomy" id="2838465"/>
    <lineage>
        <taxon>Bacteria</taxon>
        <taxon>Bacillati</taxon>
        <taxon>Bacillota</taxon>
        <taxon>Clostridia</taxon>
        <taxon>Eubacteriales</taxon>
        <taxon>Oscillospiraceae</taxon>
        <taxon>Anaerotruncus</taxon>
    </lineage>
</organism>
<feature type="transmembrane region" description="Helical" evidence="7">
    <location>
        <begin position="420"/>
        <end position="441"/>
    </location>
</feature>
<comment type="subcellular location">
    <subcellularLocation>
        <location evidence="1">Cell membrane</location>
        <topology evidence="1">Multi-pass membrane protein</topology>
    </subcellularLocation>
</comment>
<name>A0A9D1WSE5_9FIRM</name>
<dbReference type="CDD" id="cd13138">
    <property type="entry name" value="MATE_yoeA_like"/>
    <property type="match status" value="1"/>
</dbReference>
<feature type="transmembrane region" description="Helical" evidence="7">
    <location>
        <begin position="322"/>
        <end position="343"/>
    </location>
</feature>
<dbReference type="PANTHER" id="PTHR43549:SF3">
    <property type="entry name" value="MULTIDRUG RESISTANCE PROTEIN YPNP-RELATED"/>
    <property type="match status" value="1"/>
</dbReference>
<keyword evidence="4 7" id="KW-0812">Transmembrane</keyword>
<keyword evidence="2" id="KW-0813">Transport</keyword>
<feature type="transmembrane region" description="Helical" evidence="7">
    <location>
        <begin position="144"/>
        <end position="165"/>
    </location>
</feature>
<evidence type="ECO:0000256" key="3">
    <source>
        <dbReference type="ARBA" id="ARBA00022475"/>
    </source>
</evidence>
<sequence>MSQDRQAYNGITQGVIWKQLLYFFFPILLGSFFQQLYNTVDAIVVGQYVGKEALAAVGGTTGTIVNLFINLFTGLSTGASVLVAQRFGAREFDRLHRVVHTAVAIALTVGAAITVVGVVGARWALRAMDTPPEVLDYAVTYLRIYFLGTIASFLYNMGSAILRAAGDARHPLYFLITACLTNIVLDLLFVVVFHWGVAGAAVATILSQGVSALLTLGTLVLRGGQVRVEPRQIRLHLQEVGEILTVAVPAGLQSDLYSISNIIVQSSVNSFGTDLVAAWSAYGKLESFFFMITTSLALSMTTFAGQNFGAKKFDRMRRSARVALAMQAGVAVAFSLCYCLWGSRLLGLFATDPAVIQDGVRLMWTVCPFYILYTPVEILPFTIRAAGETWPSLLLVSMSVCGFRVVWMLLLLPLCHRMEFLAASYPASWLLTGTLFTIYYLRGNWLRRQLARRGWSLADQS</sequence>
<feature type="transmembrane region" description="Helical" evidence="7">
    <location>
        <begin position="393"/>
        <end position="414"/>
    </location>
</feature>
<dbReference type="GO" id="GO:0015297">
    <property type="term" value="F:antiporter activity"/>
    <property type="evidence" value="ECO:0007669"/>
    <property type="project" value="InterPro"/>
</dbReference>
<dbReference type="Pfam" id="PF01554">
    <property type="entry name" value="MatE"/>
    <property type="match status" value="2"/>
</dbReference>
<dbReference type="InterPro" id="IPR002528">
    <property type="entry name" value="MATE_fam"/>
</dbReference>
<evidence type="ECO:0000256" key="1">
    <source>
        <dbReference type="ARBA" id="ARBA00004651"/>
    </source>
</evidence>
<feature type="transmembrane region" description="Helical" evidence="7">
    <location>
        <begin position="20"/>
        <end position="37"/>
    </location>
</feature>
<comment type="caution">
    <text evidence="8">The sequence shown here is derived from an EMBL/GenBank/DDBJ whole genome shotgun (WGS) entry which is preliminary data.</text>
</comment>
<evidence type="ECO:0000256" key="7">
    <source>
        <dbReference type="SAM" id="Phobius"/>
    </source>
</evidence>
<dbReference type="Proteomes" id="UP000886800">
    <property type="component" value="Unassembled WGS sequence"/>
</dbReference>
<feature type="transmembrane region" description="Helical" evidence="7">
    <location>
        <begin position="172"/>
        <end position="195"/>
    </location>
</feature>
<evidence type="ECO:0000256" key="4">
    <source>
        <dbReference type="ARBA" id="ARBA00022692"/>
    </source>
</evidence>
<dbReference type="GO" id="GO:0005886">
    <property type="term" value="C:plasma membrane"/>
    <property type="evidence" value="ECO:0007669"/>
    <property type="project" value="UniProtKB-SubCell"/>
</dbReference>
<evidence type="ECO:0000256" key="2">
    <source>
        <dbReference type="ARBA" id="ARBA00022448"/>
    </source>
</evidence>
<feature type="transmembrane region" description="Helical" evidence="7">
    <location>
        <begin position="363"/>
        <end position="381"/>
    </location>
</feature>
<evidence type="ECO:0000313" key="8">
    <source>
        <dbReference type="EMBL" id="HIX65986.1"/>
    </source>
</evidence>
<evidence type="ECO:0000313" key="9">
    <source>
        <dbReference type="Proteomes" id="UP000886800"/>
    </source>
</evidence>
<dbReference type="InterPro" id="IPR052031">
    <property type="entry name" value="Membrane_Transporter-Flippase"/>
</dbReference>
<dbReference type="PIRSF" id="PIRSF006603">
    <property type="entry name" value="DinF"/>
    <property type="match status" value="1"/>
</dbReference>
<accession>A0A9D1WSE5</accession>
<feature type="transmembrane region" description="Helical" evidence="7">
    <location>
        <begin position="99"/>
        <end position="124"/>
    </location>
</feature>
<keyword evidence="5 7" id="KW-1133">Transmembrane helix</keyword>
<dbReference type="PANTHER" id="PTHR43549">
    <property type="entry name" value="MULTIDRUG RESISTANCE PROTEIN YPNP-RELATED"/>
    <property type="match status" value="1"/>
</dbReference>
<protein>
    <submittedName>
        <fullName evidence="8">MATE family efflux transporter</fullName>
    </submittedName>
</protein>
<evidence type="ECO:0000256" key="6">
    <source>
        <dbReference type="ARBA" id="ARBA00023136"/>
    </source>
</evidence>
<feature type="transmembrane region" description="Helical" evidence="7">
    <location>
        <begin position="288"/>
        <end position="310"/>
    </location>
</feature>
<proteinExistence type="predicted"/>
<gene>
    <name evidence="8" type="ORF">H9736_07025</name>
</gene>
<dbReference type="EMBL" id="DXES01000154">
    <property type="protein sequence ID" value="HIX65986.1"/>
    <property type="molecule type" value="Genomic_DNA"/>
</dbReference>